<evidence type="ECO:0000313" key="2">
    <source>
        <dbReference type="EMBL" id="MDY0884373.1"/>
    </source>
</evidence>
<dbReference type="EMBL" id="JAXCLW010000004">
    <property type="protein sequence ID" value="MDY0884373.1"/>
    <property type="molecule type" value="Genomic_DNA"/>
</dbReference>
<dbReference type="InterPro" id="IPR006059">
    <property type="entry name" value="SBP"/>
</dbReference>
<keyword evidence="3" id="KW-1185">Reference proteome</keyword>
<dbReference type="Gene3D" id="3.40.190.10">
    <property type="entry name" value="Periplasmic binding protein-like II"/>
    <property type="match status" value="2"/>
</dbReference>
<dbReference type="PROSITE" id="PS51318">
    <property type="entry name" value="TAT"/>
    <property type="match status" value="1"/>
</dbReference>
<dbReference type="PANTHER" id="PTHR30222:SF2">
    <property type="entry name" value="ABC TRANSPORTER SUBSTRATE-BINDING PROTEIN"/>
    <property type="match status" value="1"/>
</dbReference>
<dbReference type="InterPro" id="IPR006311">
    <property type="entry name" value="TAT_signal"/>
</dbReference>
<protein>
    <submittedName>
        <fullName evidence="2">ABC transporter substrate-binding protein</fullName>
    </submittedName>
</protein>
<gene>
    <name evidence="2" type="ORF">SMD27_16130</name>
</gene>
<dbReference type="RefSeq" id="WP_320509438.1">
    <property type="nucleotide sequence ID" value="NZ_JAXCLW010000004.1"/>
</dbReference>
<dbReference type="Pfam" id="PF13416">
    <property type="entry name" value="SBP_bac_8"/>
    <property type="match status" value="1"/>
</dbReference>
<evidence type="ECO:0000256" key="1">
    <source>
        <dbReference type="ARBA" id="ARBA00022729"/>
    </source>
</evidence>
<dbReference type="SUPFAM" id="SSF53850">
    <property type="entry name" value="Periplasmic binding protein-like II"/>
    <property type="match status" value="1"/>
</dbReference>
<accession>A0ABU5EG02</accession>
<reference evidence="2 3" key="1">
    <citation type="journal article" date="2016" name="Antonie Van Leeuwenhoek">
        <title>Dongia soli sp. nov., isolated from soil from Dokdo, Korea.</title>
        <authorList>
            <person name="Kim D.U."/>
            <person name="Lee H."/>
            <person name="Kim H."/>
            <person name="Kim S.G."/>
            <person name="Ka J.O."/>
        </authorList>
    </citation>
    <scope>NUCLEOTIDE SEQUENCE [LARGE SCALE GENOMIC DNA]</scope>
    <source>
        <strain evidence="2 3">D78</strain>
    </source>
</reference>
<organism evidence="2 3">
    <name type="scientific">Dongia soli</name>
    <dbReference type="NCBI Taxonomy" id="600628"/>
    <lineage>
        <taxon>Bacteria</taxon>
        <taxon>Pseudomonadati</taxon>
        <taxon>Pseudomonadota</taxon>
        <taxon>Alphaproteobacteria</taxon>
        <taxon>Rhodospirillales</taxon>
        <taxon>Dongiaceae</taxon>
        <taxon>Dongia</taxon>
    </lineage>
</organism>
<proteinExistence type="predicted"/>
<dbReference type="Proteomes" id="UP001279642">
    <property type="component" value="Unassembled WGS sequence"/>
</dbReference>
<dbReference type="CDD" id="cd13589">
    <property type="entry name" value="PBP2_polyamine_RpCGA009"/>
    <property type="match status" value="1"/>
</dbReference>
<sequence>MTKDLDKLAAMLDRMSLSRRSVLGGAAAIGGLSMAAAIGRPFSALADDLKGKTVTFASWGGSYQDSQKANYCDPLQQKTGVTVLQDGPVTESKFRTMVEAGDPVWDVVDITHEFLFNGIQNNLFEKLDLTKIHADRINPAYRNDYGIGDIVWSYNIGYSTKVFKDGNHPKSWADVFDLKKFPGSRGLGSDGPEAMLEIALMADGVPMDQIYKVLGTDEGVKRAYAKLDTIRKDTIFWDTNSQSQQLFTDGEISCGLILNGRAYDAANKGAAIAVEWNQNIQSIDYLVIPKGSKNIEAAHALIDEMTVAENQAKLANDIAYAPTNPEAFKSIDPKVASWLSTNPDNARKGFVIDGQFWRDNLDKLKEGWEAWKVS</sequence>
<name>A0ABU5EG02_9PROT</name>
<evidence type="ECO:0000313" key="3">
    <source>
        <dbReference type="Proteomes" id="UP001279642"/>
    </source>
</evidence>
<dbReference type="PANTHER" id="PTHR30222">
    <property type="entry name" value="SPERMIDINE/PUTRESCINE-BINDING PERIPLASMIC PROTEIN"/>
    <property type="match status" value="1"/>
</dbReference>
<keyword evidence="1" id="KW-0732">Signal</keyword>
<comment type="caution">
    <text evidence="2">The sequence shown here is derived from an EMBL/GenBank/DDBJ whole genome shotgun (WGS) entry which is preliminary data.</text>
</comment>